<organism evidence="2 3">
    <name type="scientific">Promicromonospora thailandica</name>
    <dbReference type="NCBI Taxonomy" id="765201"/>
    <lineage>
        <taxon>Bacteria</taxon>
        <taxon>Bacillati</taxon>
        <taxon>Actinomycetota</taxon>
        <taxon>Actinomycetes</taxon>
        <taxon>Micrococcales</taxon>
        <taxon>Promicromonosporaceae</taxon>
        <taxon>Promicromonospora</taxon>
    </lineage>
</organism>
<dbReference type="Proteomes" id="UP001139493">
    <property type="component" value="Unassembled WGS sequence"/>
</dbReference>
<keyword evidence="1" id="KW-0472">Membrane</keyword>
<proteinExistence type="predicted"/>
<sequence>MGEDKSSLPNDPFAWIFRASLLLLGTAIVLNLAVAWLRPITHWLAGAAVLIAGTWVTAAIIRWQRSKY</sequence>
<evidence type="ECO:0000256" key="1">
    <source>
        <dbReference type="SAM" id="Phobius"/>
    </source>
</evidence>
<evidence type="ECO:0000313" key="3">
    <source>
        <dbReference type="Proteomes" id="UP001139493"/>
    </source>
</evidence>
<evidence type="ECO:0000313" key="2">
    <source>
        <dbReference type="EMBL" id="MCP2264623.1"/>
    </source>
</evidence>
<feature type="transmembrane region" description="Helical" evidence="1">
    <location>
        <begin position="43"/>
        <end position="63"/>
    </location>
</feature>
<dbReference type="RefSeq" id="WP_253835211.1">
    <property type="nucleotide sequence ID" value="NZ_JAMTCS010000005.1"/>
</dbReference>
<protein>
    <submittedName>
        <fullName evidence="2">Uncharacterized protein</fullName>
    </submittedName>
</protein>
<dbReference type="EMBL" id="JAMTCS010000005">
    <property type="protein sequence ID" value="MCP2264623.1"/>
    <property type="molecule type" value="Genomic_DNA"/>
</dbReference>
<comment type="caution">
    <text evidence="2">The sequence shown here is derived from an EMBL/GenBank/DDBJ whole genome shotgun (WGS) entry which is preliminary data.</text>
</comment>
<reference evidence="2" key="1">
    <citation type="submission" date="2022-06" db="EMBL/GenBank/DDBJ databases">
        <title>Genomic Encyclopedia of Archaeal and Bacterial Type Strains, Phase II (KMG-II): from individual species to whole genera.</title>
        <authorList>
            <person name="Goeker M."/>
        </authorList>
    </citation>
    <scope>NUCLEOTIDE SEQUENCE</scope>
    <source>
        <strain evidence="2">DSM 26652</strain>
    </source>
</reference>
<accession>A0A9X2G2R5</accession>
<keyword evidence="3" id="KW-1185">Reference proteome</keyword>
<feature type="transmembrane region" description="Helical" evidence="1">
    <location>
        <begin position="12"/>
        <end position="37"/>
    </location>
</feature>
<dbReference type="AlphaFoldDB" id="A0A9X2G2R5"/>
<gene>
    <name evidence="2" type="ORF">APR03_001961</name>
</gene>
<keyword evidence="1" id="KW-0812">Transmembrane</keyword>
<name>A0A9X2G2R5_9MICO</name>
<keyword evidence="1" id="KW-1133">Transmembrane helix</keyword>